<reference evidence="5" key="2">
    <citation type="submission" date="2016-09" db="EMBL/GenBank/DDBJ databases">
        <authorList>
            <person name="Gulvik C.A."/>
        </authorList>
    </citation>
    <scope>NUCLEOTIDE SEQUENCE [LARGE SCALE GENOMIC DNA]</scope>
    <source>
        <strain evidence="5">LMG 8895</strain>
    </source>
</reference>
<dbReference type="Gene3D" id="1.10.260.40">
    <property type="entry name" value="lambda repressor-like DNA-binding domains"/>
    <property type="match status" value="1"/>
</dbReference>
<dbReference type="PANTHER" id="PTHR46797:SF1">
    <property type="entry name" value="METHYLPHOSPHONATE SYNTHASE"/>
    <property type="match status" value="1"/>
</dbReference>
<dbReference type="InterPro" id="IPR001387">
    <property type="entry name" value="Cro/C1-type_HTH"/>
</dbReference>
<dbReference type="InterPro" id="IPR050807">
    <property type="entry name" value="TransReg_Diox_bact_type"/>
</dbReference>
<dbReference type="SMART" id="SM00530">
    <property type="entry name" value="HTH_XRE"/>
    <property type="match status" value="1"/>
</dbReference>
<dbReference type="EMBL" id="MIJY01000046">
    <property type="protein sequence ID" value="OEG08823.1"/>
    <property type="molecule type" value="Genomic_DNA"/>
</dbReference>
<accession>A0A1E5G7Z2</accession>
<name>A0A1E5G7Z2_9ENTE</name>
<gene>
    <name evidence="3" type="ORF">BCR25_12890</name>
    <name evidence="4" type="ORF">BCR25_12940</name>
</gene>
<proteinExistence type="predicted"/>
<feature type="domain" description="HTH cro/C1-type" evidence="2">
    <location>
        <begin position="14"/>
        <end position="69"/>
    </location>
</feature>
<dbReference type="InterPro" id="IPR010982">
    <property type="entry name" value="Lambda_DNA-bd_dom_sf"/>
</dbReference>
<dbReference type="AlphaFoldDB" id="A0A1E5G7Z2"/>
<dbReference type="GO" id="GO:0003700">
    <property type="term" value="F:DNA-binding transcription factor activity"/>
    <property type="evidence" value="ECO:0007669"/>
    <property type="project" value="TreeGrafter"/>
</dbReference>
<evidence type="ECO:0000313" key="3">
    <source>
        <dbReference type="EMBL" id="OEG08823.1"/>
    </source>
</evidence>
<dbReference type="SUPFAM" id="SSF47413">
    <property type="entry name" value="lambda repressor-like DNA-binding domains"/>
    <property type="match status" value="1"/>
</dbReference>
<comment type="caution">
    <text evidence="4">The sequence shown here is derived from an EMBL/GenBank/DDBJ whole genome shotgun (WGS) entry which is preliminary data.</text>
</comment>
<dbReference type="PROSITE" id="PS50943">
    <property type="entry name" value="HTH_CROC1"/>
    <property type="match status" value="1"/>
</dbReference>
<sequence length="113" mass="12984">MNEIRHSELISKRIQEIANEKNLTINRIAVLANLKQSTVNSIYTGQSKNPTIKTIFSICKALDISITDFLNFPPYNTKSSEIEQSPEAIMKQVRQLSNELYELEKKLEDKIND</sequence>
<dbReference type="Proteomes" id="UP000095094">
    <property type="component" value="Unassembled WGS sequence"/>
</dbReference>
<evidence type="ECO:0000256" key="1">
    <source>
        <dbReference type="ARBA" id="ARBA00023125"/>
    </source>
</evidence>
<dbReference type="GO" id="GO:0003677">
    <property type="term" value="F:DNA binding"/>
    <property type="evidence" value="ECO:0007669"/>
    <property type="project" value="UniProtKB-KW"/>
</dbReference>
<dbReference type="Pfam" id="PF13443">
    <property type="entry name" value="HTH_26"/>
    <property type="match status" value="1"/>
</dbReference>
<organism evidence="4 5">
    <name type="scientific">Enterococcus termitis</name>
    <dbReference type="NCBI Taxonomy" id="332950"/>
    <lineage>
        <taxon>Bacteria</taxon>
        <taxon>Bacillati</taxon>
        <taxon>Bacillota</taxon>
        <taxon>Bacilli</taxon>
        <taxon>Lactobacillales</taxon>
        <taxon>Enterococcaceae</taxon>
        <taxon>Enterococcus</taxon>
    </lineage>
</organism>
<evidence type="ECO:0000313" key="5">
    <source>
        <dbReference type="Proteomes" id="UP000095094"/>
    </source>
</evidence>
<keyword evidence="1" id="KW-0238">DNA-binding</keyword>
<dbReference type="RefSeq" id="WP_069665144.1">
    <property type="nucleotide sequence ID" value="NZ_JBHUJJ010000001.1"/>
</dbReference>
<protein>
    <recommendedName>
        <fullName evidence="2">HTH cro/C1-type domain-containing protein</fullName>
    </recommendedName>
</protein>
<dbReference type="OrthoDB" id="2508844at2"/>
<dbReference type="GO" id="GO:0005829">
    <property type="term" value="C:cytosol"/>
    <property type="evidence" value="ECO:0007669"/>
    <property type="project" value="TreeGrafter"/>
</dbReference>
<keyword evidence="5" id="KW-1185">Reference proteome</keyword>
<evidence type="ECO:0000259" key="2">
    <source>
        <dbReference type="PROSITE" id="PS50943"/>
    </source>
</evidence>
<evidence type="ECO:0000313" key="4">
    <source>
        <dbReference type="EMBL" id="OEG08833.1"/>
    </source>
</evidence>
<dbReference type="CDD" id="cd00093">
    <property type="entry name" value="HTH_XRE"/>
    <property type="match status" value="1"/>
</dbReference>
<reference evidence="4" key="1">
    <citation type="submission" date="2016-09" db="EMBL/GenBank/DDBJ databases">
        <authorList>
            <person name="Capua I."/>
            <person name="De Benedictis P."/>
            <person name="Joannis T."/>
            <person name="Lombin L.H."/>
            <person name="Cattoli G."/>
        </authorList>
    </citation>
    <scope>NUCLEOTIDE SEQUENCE [LARGE SCALE GENOMIC DNA]</scope>
    <source>
        <strain evidence="4">LMG 8895</strain>
    </source>
</reference>
<dbReference type="PANTHER" id="PTHR46797">
    <property type="entry name" value="HTH-TYPE TRANSCRIPTIONAL REGULATOR"/>
    <property type="match status" value="1"/>
</dbReference>
<dbReference type="EMBL" id="MIJY01000046">
    <property type="protein sequence ID" value="OEG08833.1"/>
    <property type="molecule type" value="Genomic_DNA"/>
</dbReference>